<keyword evidence="5" id="KW-1185">Reference proteome</keyword>
<dbReference type="GO" id="GO:0050660">
    <property type="term" value="F:flavin adenine dinucleotide binding"/>
    <property type="evidence" value="ECO:0007669"/>
    <property type="project" value="InterPro"/>
</dbReference>
<dbReference type="InterPro" id="IPR036188">
    <property type="entry name" value="FAD/NAD-bd_sf"/>
</dbReference>
<protein>
    <submittedName>
        <fullName evidence="4">FAD/NAD(P)-binding domain-containing protein</fullName>
    </submittedName>
</protein>
<organism evidence="4 5">
    <name type="scientific">Zopfia rhizophila CBS 207.26</name>
    <dbReference type="NCBI Taxonomy" id="1314779"/>
    <lineage>
        <taxon>Eukaryota</taxon>
        <taxon>Fungi</taxon>
        <taxon>Dikarya</taxon>
        <taxon>Ascomycota</taxon>
        <taxon>Pezizomycotina</taxon>
        <taxon>Dothideomycetes</taxon>
        <taxon>Dothideomycetes incertae sedis</taxon>
        <taxon>Zopfiaceae</taxon>
        <taxon>Zopfia</taxon>
    </lineage>
</organism>
<evidence type="ECO:0000256" key="3">
    <source>
        <dbReference type="ARBA" id="ARBA00023002"/>
    </source>
</evidence>
<keyword evidence="3" id="KW-0560">Oxidoreductase</keyword>
<keyword evidence="1" id="KW-0285">Flavoprotein</keyword>
<evidence type="ECO:0000256" key="2">
    <source>
        <dbReference type="ARBA" id="ARBA00022827"/>
    </source>
</evidence>
<sequence>MTMPTTHRTPAFPISELPGSLPTLPIPEDIDHVKIATQCLNCLASGDLTIILEGGYWRDLLALTSTLCTFYSASRITTGWNDITHQDPPSNFSLIEGRSEVVKAGPVQWIQARFRFENGLEPKGKCLGIMRIVPTDDGGWKIWCLSTVLKGVEGWGDPDVFPEDLLEHQETNGIRDCEGNGVNGTGTLGVDAVAAERFEEVGMNWTERYQSLKLHTPKLLNSLPFNFIPPKDTPYYMSMQDLGKYYKSFVKKYQLEENLWLSTTIESATWNDMTRSWKVGLKRHGEHVEIEARHILFCTGMTGRVPKMPEYANQELFKGNVLHAVDYRSSSQWAGKKGIVIGTANTAHDVAEDMMNAGISVTMIQRERTNFYREGVDVTDVDMDFETSPIAIDRLIMKNLLAMAAKQDAAKFDALERAGFRVNREADLMHIIFERAGGHYLDVSVSKLIGDGKIKVKSGSAPVSYAANGLKFDDGTELEADIIVFATGYEGNMRLTASKIVEPKIAEKLDDCWQLDKEGEPRGAWKPIGRKVDQSEDPNVWYCPGDIALTRYHSRFLALQIKAEVEGNPFIPYERVLSDELPMECC</sequence>
<dbReference type="AlphaFoldDB" id="A0A6A6E5Z2"/>
<dbReference type="OrthoDB" id="74360at2759"/>
<reference evidence="4" key="1">
    <citation type="journal article" date="2020" name="Stud. Mycol.">
        <title>101 Dothideomycetes genomes: a test case for predicting lifestyles and emergence of pathogens.</title>
        <authorList>
            <person name="Haridas S."/>
            <person name="Albert R."/>
            <person name="Binder M."/>
            <person name="Bloem J."/>
            <person name="Labutti K."/>
            <person name="Salamov A."/>
            <person name="Andreopoulos B."/>
            <person name="Baker S."/>
            <person name="Barry K."/>
            <person name="Bills G."/>
            <person name="Bluhm B."/>
            <person name="Cannon C."/>
            <person name="Castanera R."/>
            <person name="Culley D."/>
            <person name="Daum C."/>
            <person name="Ezra D."/>
            <person name="Gonzalez J."/>
            <person name="Henrissat B."/>
            <person name="Kuo A."/>
            <person name="Liang C."/>
            <person name="Lipzen A."/>
            <person name="Lutzoni F."/>
            <person name="Magnuson J."/>
            <person name="Mondo S."/>
            <person name="Nolan M."/>
            <person name="Ohm R."/>
            <person name="Pangilinan J."/>
            <person name="Park H.-J."/>
            <person name="Ramirez L."/>
            <person name="Alfaro M."/>
            <person name="Sun H."/>
            <person name="Tritt A."/>
            <person name="Yoshinaga Y."/>
            <person name="Zwiers L.-H."/>
            <person name="Turgeon B."/>
            <person name="Goodwin S."/>
            <person name="Spatafora J."/>
            <person name="Crous P."/>
            <person name="Grigoriev I."/>
        </authorList>
    </citation>
    <scope>NUCLEOTIDE SEQUENCE</scope>
    <source>
        <strain evidence="4">CBS 207.26</strain>
    </source>
</reference>
<name>A0A6A6E5Z2_9PEZI</name>
<dbReference type="PANTHER" id="PTHR43539:SF68">
    <property type="entry name" value="FLAVIN-BINDING MONOOXYGENASE-LIKE PROTEIN (AFU_ORTHOLOGUE AFUA_4G09220)"/>
    <property type="match status" value="1"/>
</dbReference>
<proteinExistence type="predicted"/>
<gene>
    <name evidence="4" type="ORF">K469DRAFT_738841</name>
</gene>
<keyword evidence="2" id="KW-0274">FAD</keyword>
<dbReference type="InterPro" id="IPR020946">
    <property type="entry name" value="Flavin_mOase-like"/>
</dbReference>
<dbReference type="EMBL" id="ML994632">
    <property type="protein sequence ID" value="KAF2185908.1"/>
    <property type="molecule type" value="Genomic_DNA"/>
</dbReference>
<dbReference type="Proteomes" id="UP000800200">
    <property type="component" value="Unassembled WGS sequence"/>
</dbReference>
<evidence type="ECO:0000313" key="5">
    <source>
        <dbReference type="Proteomes" id="UP000800200"/>
    </source>
</evidence>
<evidence type="ECO:0000313" key="4">
    <source>
        <dbReference type="EMBL" id="KAF2185908.1"/>
    </source>
</evidence>
<dbReference type="GO" id="GO:0004499">
    <property type="term" value="F:N,N-dimethylaniline monooxygenase activity"/>
    <property type="evidence" value="ECO:0007669"/>
    <property type="project" value="InterPro"/>
</dbReference>
<dbReference type="InterPro" id="IPR050982">
    <property type="entry name" value="Auxin_biosynth/cation_transpt"/>
</dbReference>
<dbReference type="Gene3D" id="3.50.50.60">
    <property type="entry name" value="FAD/NAD(P)-binding domain"/>
    <property type="match status" value="1"/>
</dbReference>
<accession>A0A6A6E5Z2</accession>
<dbReference type="PANTHER" id="PTHR43539">
    <property type="entry name" value="FLAVIN-BINDING MONOOXYGENASE-LIKE PROTEIN (AFU_ORTHOLOGUE AFUA_4G09220)"/>
    <property type="match status" value="1"/>
</dbReference>
<dbReference type="Pfam" id="PF00743">
    <property type="entry name" value="FMO-like"/>
    <property type="match status" value="1"/>
</dbReference>
<dbReference type="GO" id="GO:0050661">
    <property type="term" value="F:NADP binding"/>
    <property type="evidence" value="ECO:0007669"/>
    <property type="project" value="InterPro"/>
</dbReference>
<evidence type="ECO:0000256" key="1">
    <source>
        <dbReference type="ARBA" id="ARBA00022630"/>
    </source>
</evidence>
<dbReference type="SUPFAM" id="SSF51905">
    <property type="entry name" value="FAD/NAD(P)-binding domain"/>
    <property type="match status" value="1"/>
</dbReference>